<reference evidence="6" key="1">
    <citation type="submission" date="2021-10" db="EMBL/GenBank/DDBJ databases">
        <authorList>
            <person name="Dean J.D."/>
            <person name="Kim M.K."/>
            <person name="Newey C.N."/>
            <person name="Stoker T.S."/>
            <person name="Thompson D.W."/>
            <person name="Grose J.H."/>
        </authorList>
    </citation>
    <scope>NUCLEOTIDE SEQUENCE</scope>
    <source>
        <strain evidence="6">BT635</strain>
    </source>
</reference>
<keyword evidence="4" id="KW-0472">Membrane</keyword>
<evidence type="ECO:0000256" key="4">
    <source>
        <dbReference type="SAM" id="Phobius"/>
    </source>
</evidence>
<dbReference type="PANTHER" id="PTHR11361">
    <property type="entry name" value="DNA MISMATCH REPAIR PROTEIN MUTS FAMILY MEMBER"/>
    <property type="match status" value="1"/>
</dbReference>
<protein>
    <submittedName>
        <fullName evidence="6">DNA mismatch repair protein MutS</fullName>
    </submittedName>
</protein>
<evidence type="ECO:0000256" key="3">
    <source>
        <dbReference type="ARBA" id="ARBA00023125"/>
    </source>
</evidence>
<sequence>MSVPSSATFRPLAVAPAELFTENHAAHAAQERYYAGRHRLVAWVRVVAFGTSVAAVWWLFSQDRLPMALAVVGLAYVVFLLLVRWHTAVGYQREHYRLLAQLNQDELARLEGKLTGFDAGTRYLDPAHPYTADLDVFGPHSLYQLLNRATSRLGHDWLAGWLLNGVASDVVELRQQAVAELAPDVAWQQEWQARAKHYPKQDTDPRRFTEWLRQPDFFRGKVWLKVLLVLLPPLAVASIVLWLTGYSGQPALLAVLALGTLNAIFRRERAEYFRHSSSMRDALRAYRAQLAWFEACDWRAPRLRELHATLHAGTGQQPASVLIGQLTRITGFFSIRESALFAVVANHVLLWDLWCMWLLERWKNRLGGQLDAMLEVGAELEALVSLAGFQAANPRYAVPELSTTPLEVTAEAMGHPLIFTRQRISNNFSMMGAGHTGIITGSNMSGKSTFLRTVGLNMVLAQAGAVVCAEAFRVAPAQVYTAMRTQDNLAESTSSFYAELKRLRLLLELTATGQPVFYLLDEILKGTNSRDRHRGAQALVRQLHQRPASGLVSTHDLELAAMAEELPGAVTNYSFNSTIEGDEIRFDYHLTPGACREFNASKLMQLMGIDVQL</sequence>
<evidence type="ECO:0000256" key="1">
    <source>
        <dbReference type="ARBA" id="ARBA00022741"/>
    </source>
</evidence>
<keyword evidence="2" id="KW-0067">ATP-binding</keyword>
<dbReference type="InterPro" id="IPR000432">
    <property type="entry name" value="DNA_mismatch_repair_MutS_C"/>
</dbReference>
<feature type="transmembrane region" description="Helical" evidence="4">
    <location>
        <begin position="66"/>
        <end position="83"/>
    </location>
</feature>
<gene>
    <name evidence="6" type="ORF">LGH70_00880</name>
</gene>
<dbReference type="InterPro" id="IPR027417">
    <property type="entry name" value="P-loop_NTPase"/>
</dbReference>
<dbReference type="Pfam" id="PF00488">
    <property type="entry name" value="MutS_V"/>
    <property type="match status" value="1"/>
</dbReference>
<keyword evidence="3" id="KW-0238">DNA-binding</keyword>
<comment type="caution">
    <text evidence="6">The sequence shown here is derived from an EMBL/GenBank/DDBJ whole genome shotgun (WGS) entry which is preliminary data.</text>
</comment>
<evidence type="ECO:0000313" key="7">
    <source>
        <dbReference type="Proteomes" id="UP001165297"/>
    </source>
</evidence>
<evidence type="ECO:0000313" key="6">
    <source>
        <dbReference type="EMBL" id="MCB2376118.1"/>
    </source>
</evidence>
<accession>A0ABS8A6U4</accession>
<feature type="transmembrane region" description="Helical" evidence="4">
    <location>
        <begin position="40"/>
        <end position="60"/>
    </location>
</feature>
<keyword evidence="4" id="KW-0812">Transmembrane</keyword>
<dbReference type="EMBL" id="JAJADQ010000001">
    <property type="protein sequence ID" value="MCB2376118.1"/>
    <property type="molecule type" value="Genomic_DNA"/>
</dbReference>
<dbReference type="Proteomes" id="UP001165297">
    <property type="component" value="Unassembled WGS sequence"/>
</dbReference>
<feature type="transmembrane region" description="Helical" evidence="4">
    <location>
        <begin position="222"/>
        <end position="243"/>
    </location>
</feature>
<evidence type="ECO:0000259" key="5">
    <source>
        <dbReference type="SMART" id="SM00534"/>
    </source>
</evidence>
<name>A0ABS8A6U4_9BACT</name>
<dbReference type="RefSeq" id="WP_226181788.1">
    <property type="nucleotide sequence ID" value="NZ_JAJADQ010000001.1"/>
</dbReference>
<dbReference type="SUPFAM" id="SSF52540">
    <property type="entry name" value="P-loop containing nucleoside triphosphate hydrolases"/>
    <property type="match status" value="1"/>
</dbReference>
<evidence type="ECO:0000256" key="2">
    <source>
        <dbReference type="ARBA" id="ARBA00022840"/>
    </source>
</evidence>
<keyword evidence="4" id="KW-1133">Transmembrane helix</keyword>
<feature type="transmembrane region" description="Helical" evidence="4">
    <location>
        <begin position="249"/>
        <end position="265"/>
    </location>
</feature>
<dbReference type="SMART" id="SM00534">
    <property type="entry name" value="MUTSac"/>
    <property type="match status" value="1"/>
</dbReference>
<dbReference type="PANTHER" id="PTHR11361:SF99">
    <property type="entry name" value="DNA MISMATCH REPAIR PROTEIN"/>
    <property type="match status" value="1"/>
</dbReference>
<organism evidence="6 7">
    <name type="scientific">Hymenobacter nitidus</name>
    <dbReference type="NCBI Taxonomy" id="2880929"/>
    <lineage>
        <taxon>Bacteria</taxon>
        <taxon>Pseudomonadati</taxon>
        <taxon>Bacteroidota</taxon>
        <taxon>Cytophagia</taxon>
        <taxon>Cytophagales</taxon>
        <taxon>Hymenobacteraceae</taxon>
        <taxon>Hymenobacter</taxon>
    </lineage>
</organism>
<dbReference type="InterPro" id="IPR045076">
    <property type="entry name" value="MutS"/>
</dbReference>
<proteinExistence type="predicted"/>
<keyword evidence="7" id="KW-1185">Reference proteome</keyword>
<keyword evidence="1" id="KW-0547">Nucleotide-binding</keyword>
<feature type="domain" description="DNA mismatch repair proteins mutS family" evidence="5">
    <location>
        <begin position="434"/>
        <end position="608"/>
    </location>
</feature>
<dbReference type="Gene3D" id="3.40.50.300">
    <property type="entry name" value="P-loop containing nucleotide triphosphate hydrolases"/>
    <property type="match status" value="1"/>
</dbReference>
<feature type="transmembrane region" description="Helical" evidence="4">
    <location>
        <begin position="338"/>
        <end position="359"/>
    </location>
</feature>